<gene>
    <name evidence="1" type="ORF">CY34DRAFT_78444</name>
</gene>
<name>A0A0D0B5J2_9AGAM</name>
<dbReference type="Proteomes" id="UP000054485">
    <property type="component" value="Unassembled WGS sequence"/>
</dbReference>
<protein>
    <submittedName>
        <fullName evidence="1">Uncharacterized protein</fullName>
    </submittedName>
</protein>
<evidence type="ECO:0000313" key="1">
    <source>
        <dbReference type="EMBL" id="KIK45149.1"/>
    </source>
</evidence>
<evidence type="ECO:0000313" key="2">
    <source>
        <dbReference type="Proteomes" id="UP000054485"/>
    </source>
</evidence>
<keyword evidence="2" id="KW-1185">Reference proteome</keyword>
<dbReference type="InParanoid" id="A0A0D0B5J2"/>
<dbReference type="OrthoDB" id="2158839at2759"/>
<feature type="non-terminal residue" evidence="1">
    <location>
        <position position="1"/>
    </location>
</feature>
<dbReference type="AlphaFoldDB" id="A0A0D0B5J2"/>
<reference evidence="2" key="2">
    <citation type="submission" date="2015-01" db="EMBL/GenBank/DDBJ databases">
        <title>Evolutionary Origins and Diversification of the Mycorrhizal Mutualists.</title>
        <authorList>
            <consortium name="DOE Joint Genome Institute"/>
            <consortium name="Mycorrhizal Genomics Consortium"/>
            <person name="Kohler A."/>
            <person name="Kuo A."/>
            <person name="Nagy L.G."/>
            <person name="Floudas D."/>
            <person name="Copeland A."/>
            <person name="Barry K.W."/>
            <person name="Cichocki N."/>
            <person name="Veneault-Fourrey C."/>
            <person name="LaButti K."/>
            <person name="Lindquist E.A."/>
            <person name="Lipzen A."/>
            <person name="Lundell T."/>
            <person name="Morin E."/>
            <person name="Murat C."/>
            <person name="Riley R."/>
            <person name="Ohm R."/>
            <person name="Sun H."/>
            <person name="Tunlid A."/>
            <person name="Henrissat B."/>
            <person name="Grigoriev I.V."/>
            <person name="Hibbett D.S."/>
            <person name="Martin F."/>
        </authorList>
    </citation>
    <scope>NUCLEOTIDE SEQUENCE [LARGE SCALE GENOMIC DNA]</scope>
    <source>
        <strain evidence="2">UH-Slu-Lm8-n1</strain>
    </source>
</reference>
<proteinExistence type="predicted"/>
<dbReference type="HOGENOM" id="CLU_131643_2_0_1"/>
<dbReference type="EMBL" id="KN835177">
    <property type="protein sequence ID" value="KIK45149.1"/>
    <property type="molecule type" value="Genomic_DNA"/>
</dbReference>
<accession>A0A0D0B5J2</accession>
<sequence length="93" mass="10215">SASGNVLSACTVCLGRHPHRVVECKATKTWDEAFDSLCMRSNKSLTMRDGRQICSDWQRASGCDNTTHDCRHICSGCAASTHRAQMCPRAQKA</sequence>
<reference evidence="1 2" key="1">
    <citation type="submission" date="2014-04" db="EMBL/GenBank/DDBJ databases">
        <authorList>
            <consortium name="DOE Joint Genome Institute"/>
            <person name="Kuo A."/>
            <person name="Ruytinx J."/>
            <person name="Rineau F."/>
            <person name="Colpaert J."/>
            <person name="Kohler A."/>
            <person name="Nagy L.G."/>
            <person name="Floudas D."/>
            <person name="Copeland A."/>
            <person name="Barry K.W."/>
            <person name="Cichocki N."/>
            <person name="Veneault-Fourrey C."/>
            <person name="LaButti K."/>
            <person name="Lindquist E.A."/>
            <person name="Lipzen A."/>
            <person name="Lundell T."/>
            <person name="Morin E."/>
            <person name="Murat C."/>
            <person name="Sun H."/>
            <person name="Tunlid A."/>
            <person name="Henrissat B."/>
            <person name="Grigoriev I.V."/>
            <person name="Hibbett D.S."/>
            <person name="Martin F."/>
            <person name="Nordberg H.P."/>
            <person name="Cantor M.N."/>
            <person name="Hua S.X."/>
        </authorList>
    </citation>
    <scope>NUCLEOTIDE SEQUENCE [LARGE SCALE GENOMIC DNA]</scope>
    <source>
        <strain evidence="1 2">UH-Slu-Lm8-n1</strain>
    </source>
</reference>
<organism evidence="1 2">
    <name type="scientific">Suillus luteus UH-Slu-Lm8-n1</name>
    <dbReference type="NCBI Taxonomy" id="930992"/>
    <lineage>
        <taxon>Eukaryota</taxon>
        <taxon>Fungi</taxon>
        <taxon>Dikarya</taxon>
        <taxon>Basidiomycota</taxon>
        <taxon>Agaricomycotina</taxon>
        <taxon>Agaricomycetes</taxon>
        <taxon>Agaricomycetidae</taxon>
        <taxon>Boletales</taxon>
        <taxon>Suillineae</taxon>
        <taxon>Suillaceae</taxon>
        <taxon>Suillus</taxon>
    </lineage>
</organism>